<keyword evidence="1" id="KW-1133">Transmembrane helix</keyword>
<dbReference type="RefSeq" id="WP_134531534.1">
    <property type="nucleotide sequence ID" value="NZ_CAADJA010000002.1"/>
</dbReference>
<keyword evidence="1" id="KW-0812">Transmembrane</keyword>
<evidence type="ECO:0000256" key="1">
    <source>
        <dbReference type="SAM" id="Phobius"/>
    </source>
</evidence>
<organism evidence="2 3">
    <name type="scientific">Budvicia aquatica</name>
    <dbReference type="NCBI Taxonomy" id="82979"/>
    <lineage>
        <taxon>Bacteria</taxon>
        <taxon>Pseudomonadati</taxon>
        <taxon>Pseudomonadota</taxon>
        <taxon>Gammaproteobacteria</taxon>
        <taxon>Enterobacterales</taxon>
        <taxon>Budviciaceae</taxon>
        <taxon>Budvicia</taxon>
    </lineage>
</organism>
<keyword evidence="1" id="KW-0472">Membrane</keyword>
<proteinExistence type="predicted"/>
<name>A0A484ZYZ8_9GAMM</name>
<dbReference type="EMBL" id="CAADJA010000002">
    <property type="protein sequence ID" value="VFS52583.1"/>
    <property type="molecule type" value="Genomic_DNA"/>
</dbReference>
<evidence type="ECO:0000313" key="3">
    <source>
        <dbReference type="Proteomes" id="UP000373449"/>
    </source>
</evidence>
<accession>A0A484ZYZ8</accession>
<dbReference type="Proteomes" id="UP000373449">
    <property type="component" value="Unassembled WGS sequence"/>
</dbReference>
<protein>
    <submittedName>
        <fullName evidence="2">Uncharacterized protein</fullName>
    </submittedName>
</protein>
<dbReference type="AlphaFoldDB" id="A0A484ZYZ8"/>
<evidence type="ECO:0000313" key="2">
    <source>
        <dbReference type="EMBL" id="VFS52583.1"/>
    </source>
</evidence>
<feature type="transmembrane region" description="Helical" evidence="1">
    <location>
        <begin position="24"/>
        <end position="42"/>
    </location>
</feature>
<reference evidence="2 3" key="1">
    <citation type="submission" date="2019-03" db="EMBL/GenBank/DDBJ databases">
        <authorList>
            <consortium name="Pathogen Informatics"/>
        </authorList>
    </citation>
    <scope>NUCLEOTIDE SEQUENCE [LARGE SCALE GENOMIC DNA]</scope>
    <source>
        <strain evidence="2 3">NCTC12282</strain>
    </source>
</reference>
<gene>
    <name evidence="2" type="ORF">NCTC12282_05893</name>
</gene>
<sequence length="90" mass="10143">MIPQEIPPEPPAEPIVPVSKVKPWHGLVLGALVASVIAYVYIEFQTNQRELTAMASGPSLDWFIKQDNNSPRYLIQQADKSEVKIWKKPC</sequence>